<dbReference type="GO" id="GO:1990351">
    <property type="term" value="C:transporter complex"/>
    <property type="evidence" value="ECO:0007669"/>
    <property type="project" value="TreeGrafter"/>
</dbReference>
<accession>A0A2D2AZ34</accession>
<feature type="chain" id="PRO_5013975841" description="LPS-assembly protein LptD" evidence="1">
    <location>
        <begin position="35"/>
        <end position="755"/>
    </location>
</feature>
<dbReference type="HAMAP" id="MF_01411">
    <property type="entry name" value="LPS_assembly_LptD"/>
    <property type="match status" value="1"/>
</dbReference>
<gene>
    <name evidence="1" type="primary">lptD</name>
    <name evidence="3" type="ORF">CSW64_12860</name>
</gene>
<evidence type="ECO:0000313" key="3">
    <source>
        <dbReference type="EMBL" id="ATQ43244.1"/>
    </source>
</evidence>
<dbReference type="OrthoDB" id="9760225at2"/>
<dbReference type="InterPro" id="IPR020889">
    <property type="entry name" value="LipoPS_assembly_LptD"/>
</dbReference>
<dbReference type="RefSeq" id="WP_099622495.1">
    <property type="nucleotide sequence ID" value="NZ_CP024201.1"/>
</dbReference>
<dbReference type="GO" id="GO:0043165">
    <property type="term" value="P:Gram-negative-bacterium-type cell outer membrane assembly"/>
    <property type="evidence" value="ECO:0007669"/>
    <property type="project" value="UniProtKB-UniRule"/>
</dbReference>
<dbReference type="GO" id="GO:0009279">
    <property type="term" value="C:cell outer membrane"/>
    <property type="evidence" value="ECO:0007669"/>
    <property type="project" value="UniProtKB-SubCell"/>
</dbReference>
<dbReference type="Pfam" id="PF04453">
    <property type="entry name" value="LptD"/>
    <property type="match status" value="1"/>
</dbReference>
<dbReference type="KEGG" id="cmb:CSW64_12860"/>
<comment type="function">
    <text evidence="1">Involved in the assembly of lipopolysaccharide (LPS) at the surface of the outer membrane.</text>
</comment>
<keyword evidence="1" id="KW-0472">Membrane</keyword>
<feature type="signal peptide" evidence="1">
    <location>
        <begin position="1"/>
        <end position="34"/>
    </location>
</feature>
<keyword evidence="1" id="KW-0998">Cell outer membrane</keyword>
<dbReference type="EMBL" id="CP024201">
    <property type="protein sequence ID" value="ATQ43244.1"/>
    <property type="molecule type" value="Genomic_DNA"/>
</dbReference>
<comment type="caution">
    <text evidence="1">Lacks conserved residue(s) required for the propagation of feature annotation.</text>
</comment>
<feature type="domain" description="LptD C-terminal" evidence="2">
    <location>
        <begin position="310"/>
        <end position="688"/>
    </location>
</feature>
<dbReference type="InterPro" id="IPR050218">
    <property type="entry name" value="LptD"/>
</dbReference>
<keyword evidence="1" id="KW-0732">Signal</keyword>
<dbReference type="Proteomes" id="UP000228945">
    <property type="component" value="Chromosome"/>
</dbReference>
<dbReference type="PANTHER" id="PTHR30189">
    <property type="entry name" value="LPS-ASSEMBLY PROTEIN"/>
    <property type="match status" value="1"/>
</dbReference>
<dbReference type="GO" id="GO:0015920">
    <property type="term" value="P:lipopolysaccharide transport"/>
    <property type="evidence" value="ECO:0007669"/>
    <property type="project" value="InterPro"/>
</dbReference>
<reference evidence="3 4" key="1">
    <citation type="submission" date="2017-10" db="EMBL/GenBank/DDBJ databases">
        <title>Genome sequence of Caulobacter mirabilis FWC38.</title>
        <authorList>
            <person name="Fiebig A."/>
            <person name="Crosson S."/>
        </authorList>
    </citation>
    <scope>NUCLEOTIDE SEQUENCE [LARGE SCALE GENOMIC DNA]</scope>
    <source>
        <strain evidence="3 4">FWC 38</strain>
    </source>
</reference>
<dbReference type="AlphaFoldDB" id="A0A2D2AZ34"/>
<sequence precursor="true">MSYASRRFPVGFGRAGLLAGAAVLALAAASPALAQSQPAAPPADANDDGLGEQGFYLEANELIRDDANQVVSAEGDIEVRYRGRTLRANKLVYELKTGVITASENVVIIDPTGAVSFADKMVLDEEMRAGVALGFSTRLEDNTKLAAATAIRRSEAVNELNRAIYTPCEICAENKDKAPTWSIRAEKVVQDRDKRVVYYRNAVIEMFGVPVFYAPAFWHADPSAERASGLLAPKLLYSDRRGISYEQPYAWIISPSQDLVISPQINTKVNPLLNFQWRKRFWSGEINARFGYTYERDIDSNGSRVGKRTSRSYLLGSGDFKIDENWSWGFAAERTSDDLLFDKYDIGDVYQQRGLIPTDDKRLTSQVYAIRQDARSYFSISALSIQGLRPDDDDRTFPLVAPLVEARWEPEGPVFGGRLRLQGSAVALTRDQSQYVASQPGVDSRRVSAQGDWRSTYTFAGGLRLSPFAELRTDVYSLNDLPPPYAPGGDTITRTLGVAGVDVSYPLWRRDGDRTIVLEPLLQVALSPDSDPDSRIPNEDSVVLEFDETNLMRANKFPGFDLYEGGQRINVGGRASVMYDDGRGATLLVGRSFRSKRDLQFPARSGLRSSQSDWIVAAEARPIKGVSFFTRARFDGQDGDVRRIEAGVDVVTNRVDGFIRYLRDNQDITGVQREDLDFAGNVLISGNWGVTFAGVRDVENDVWRRQELGVRYRDDCLDVAVVWVHEETYNRQLGPSDSVILRLKLATLGDKGYSQ</sequence>
<evidence type="ECO:0000313" key="4">
    <source>
        <dbReference type="Proteomes" id="UP000228945"/>
    </source>
</evidence>
<dbReference type="PANTHER" id="PTHR30189:SF1">
    <property type="entry name" value="LPS-ASSEMBLY PROTEIN LPTD"/>
    <property type="match status" value="1"/>
</dbReference>
<evidence type="ECO:0000256" key="1">
    <source>
        <dbReference type="HAMAP-Rule" id="MF_01411"/>
    </source>
</evidence>
<dbReference type="InterPro" id="IPR007543">
    <property type="entry name" value="LptD_C"/>
</dbReference>
<protein>
    <recommendedName>
        <fullName evidence="1">LPS-assembly protein LptD</fullName>
    </recommendedName>
</protein>
<comment type="subcellular location">
    <subcellularLocation>
        <location evidence="1">Cell outer membrane</location>
    </subcellularLocation>
</comment>
<dbReference type="InterPro" id="IPR006311">
    <property type="entry name" value="TAT_signal"/>
</dbReference>
<dbReference type="PROSITE" id="PS51318">
    <property type="entry name" value="TAT"/>
    <property type="match status" value="1"/>
</dbReference>
<name>A0A2D2AZ34_9CAUL</name>
<comment type="similarity">
    <text evidence="1">Belongs to the LptD family.</text>
</comment>
<keyword evidence="4" id="KW-1185">Reference proteome</keyword>
<evidence type="ECO:0000259" key="2">
    <source>
        <dbReference type="Pfam" id="PF04453"/>
    </source>
</evidence>
<organism evidence="3 4">
    <name type="scientific">Caulobacter mirabilis</name>
    <dbReference type="NCBI Taxonomy" id="69666"/>
    <lineage>
        <taxon>Bacteria</taxon>
        <taxon>Pseudomonadati</taxon>
        <taxon>Pseudomonadota</taxon>
        <taxon>Alphaproteobacteria</taxon>
        <taxon>Caulobacterales</taxon>
        <taxon>Caulobacteraceae</taxon>
        <taxon>Caulobacter</taxon>
    </lineage>
</organism>
<proteinExistence type="inferred from homology"/>
<comment type="subunit">
    <text evidence="1">Component of the lipopolysaccharide transport and assembly complex.</text>
</comment>